<dbReference type="GO" id="GO:0003723">
    <property type="term" value="F:RNA binding"/>
    <property type="evidence" value="ECO:0007669"/>
    <property type="project" value="UniProtKB-KW"/>
</dbReference>
<comment type="similarity">
    <text evidence="4">Belongs to the CAF1 family.</text>
</comment>
<evidence type="ECO:0000256" key="4">
    <source>
        <dbReference type="ARBA" id="ARBA00008372"/>
    </source>
</evidence>
<evidence type="ECO:0000256" key="14">
    <source>
        <dbReference type="ARBA" id="ARBA00023242"/>
    </source>
</evidence>
<gene>
    <name evidence="15" type="ORF">HPB48_005177</name>
</gene>
<keyword evidence="13" id="KW-0804">Transcription</keyword>
<dbReference type="AlphaFoldDB" id="A0A9J6F7B6"/>
<proteinExistence type="inferred from homology"/>
<dbReference type="Proteomes" id="UP000821853">
    <property type="component" value="Chromosome 1"/>
</dbReference>
<protein>
    <recommendedName>
        <fullName evidence="5">poly(A)-specific ribonuclease</fullName>
        <ecNumber evidence="5">3.1.13.4</ecNumber>
    </recommendedName>
</protein>
<dbReference type="PANTHER" id="PTHR10797">
    <property type="entry name" value="CCR4-NOT TRANSCRIPTION COMPLEX SUBUNIT"/>
    <property type="match status" value="1"/>
</dbReference>
<keyword evidence="6" id="KW-0963">Cytoplasm</keyword>
<evidence type="ECO:0000256" key="6">
    <source>
        <dbReference type="ARBA" id="ARBA00022490"/>
    </source>
</evidence>
<dbReference type="VEuPathDB" id="VectorBase:HLOH_055902"/>
<keyword evidence="10" id="KW-0269">Exonuclease</keyword>
<dbReference type="GO" id="GO:0005737">
    <property type="term" value="C:cytoplasm"/>
    <property type="evidence" value="ECO:0007669"/>
    <property type="project" value="UniProtKB-SubCell"/>
</dbReference>
<evidence type="ECO:0000256" key="9">
    <source>
        <dbReference type="ARBA" id="ARBA00022801"/>
    </source>
</evidence>
<dbReference type="InterPro" id="IPR039637">
    <property type="entry name" value="CNOT7/CNOT8/Pop2"/>
</dbReference>
<dbReference type="SUPFAM" id="SSF53098">
    <property type="entry name" value="Ribonuclease H-like"/>
    <property type="match status" value="1"/>
</dbReference>
<evidence type="ECO:0000256" key="10">
    <source>
        <dbReference type="ARBA" id="ARBA00022839"/>
    </source>
</evidence>
<keyword evidence="14" id="KW-0539">Nucleus</keyword>
<keyword evidence="11" id="KW-0694">RNA-binding</keyword>
<comment type="catalytic activity">
    <reaction evidence="1">
        <text>Exonucleolytic cleavage of poly(A) to 5'-AMP.</text>
        <dbReference type="EC" id="3.1.13.4"/>
    </reaction>
</comment>
<evidence type="ECO:0000256" key="7">
    <source>
        <dbReference type="ARBA" id="ARBA00022722"/>
    </source>
</evidence>
<dbReference type="InterPro" id="IPR006941">
    <property type="entry name" value="RNase_CAF1"/>
</dbReference>
<keyword evidence="16" id="KW-1185">Reference proteome</keyword>
<keyword evidence="12" id="KW-0805">Transcription regulation</keyword>
<dbReference type="InterPro" id="IPR012337">
    <property type="entry name" value="RNaseH-like_sf"/>
</dbReference>
<evidence type="ECO:0000256" key="3">
    <source>
        <dbReference type="ARBA" id="ARBA00004496"/>
    </source>
</evidence>
<keyword evidence="8" id="KW-0479">Metal-binding</keyword>
<organism evidence="15 16">
    <name type="scientific">Haemaphysalis longicornis</name>
    <name type="common">Bush tick</name>
    <dbReference type="NCBI Taxonomy" id="44386"/>
    <lineage>
        <taxon>Eukaryota</taxon>
        <taxon>Metazoa</taxon>
        <taxon>Ecdysozoa</taxon>
        <taxon>Arthropoda</taxon>
        <taxon>Chelicerata</taxon>
        <taxon>Arachnida</taxon>
        <taxon>Acari</taxon>
        <taxon>Parasitiformes</taxon>
        <taxon>Ixodida</taxon>
        <taxon>Ixodoidea</taxon>
        <taxon>Ixodidae</taxon>
        <taxon>Haemaphysalinae</taxon>
        <taxon>Haemaphysalis</taxon>
    </lineage>
</organism>
<evidence type="ECO:0000256" key="8">
    <source>
        <dbReference type="ARBA" id="ARBA00022723"/>
    </source>
</evidence>
<evidence type="ECO:0000256" key="12">
    <source>
        <dbReference type="ARBA" id="ARBA00023015"/>
    </source>
</evidence>
<reference evidence="15 16" key="1">
    <citation type="journal article" date="2020" name="Cell">
        <title>Large-Scale Comparative Analyses of Tick Genomes Elucidate Their Genetic Diversity and Vector Capacities.</title>
        <authorList>
            <consortium name="Tick Genome and Microbiome Consortium (TIGMIC)"/>
            <person name="Jia N."/>
            <person name="Wang J."/>
            <person name="Shi W."/>
            <person name="Du L."/>
            <person name="Sun Y."/>
            <person name="Zhan W."/>
            <person name="Jiang J.F."/>
            <person name="Wang Q."/>
            <person name="Zhang B."/>
            <person name="Ji P."/>
            <person name="Bell-Sakyi L."/>
            <person name="Cui X.M."/>
            <person name="Yuan T.T."/>
            <person name="Jiang B.G."/>
            <person name="Yang W.F."/>
            <person name="Lam T.T."/>
            <person name="Chang Q.C."/>
            <person name="Ding S.J."/>
            <person name="Wang X.J."/>
            <person name="Zhu J.G."/>
            <person name="Ruan X.D."/>
            <person name="Zhao L."/>
            <person name="Wei J.T."/>
            <person name="Ye R.Z."/>
            <person name="Que T.C."/>
            <person name="Du C.H."/>
            <person name="Zhou Y.H."/>
            <person name="Cheng J.X."/>
            <person name="Dai P.F."/>
            <person name="Guo W.B."/>
            <person name="Han X.H."/>
            <person name="Huang E.J."/>
            <person name="Li L.F."/>
            <person name="Wei W."/>
            <person name="Gao Y.C."/>
            <person name="Liu J.Z."/>
            <person name="Shao H.Z."/>
            <person name="Wang X."/>
            <person name="Wang C.C."/>
            <person name="Yang T.C."/>
            <person name="Huo Q.B."/>
            <person name="Li W."/>
            <person name="Chen H.Y."/>
            <person name="Chen S.E."/>
            <person name="Zhou L.G."/>
            <person name="Ni X.B."/>
            <person name="Tian J.H."/>
            <person name="Sheng Y."/>
            <person name="Liu T."/>
            <person name="Pan Y.S."/>
            <person name="Xia L.Y."/>
            <person name="Li J."/>
            <person name="Zhao F."/>
            <person name="Cao W.C."/>
        </authorList>
    </citation>
    <scope>NUCLEOTIDE SEQUENCE [LARGE SCALE GENOMIC DNA]</scope>
    <source>
        <strain evidence="15">HaeL-2018</strain>
    </source>
</reference>
<comment type="subcellular location">
    <subcellularLocation>
        <location evidence="3">Cytoplasm</location>
    </subcellularLocation>
    <subcellularLocation>
        <location evidence="2">Nucleus</location>
    </subcellularLocation>
</comment>
<dbReference type="InterPro" id="IPR036397">
    <property type="entry name" value="RNaseH_sf"/>
</dbReference>
<name>A0A9J6F7B6_HAELO</name>
<dbReference type="GO" id="GO:0005634">
    <property type="term" value="C:nucleus"/>
    <property type="evidence" value="ECO:0007669"/>
    <property type="project" value="UniProtKB-SubCell"/>
</dbReference>
<evidence type="ECO:0000256" key="1">
    <source>
        <dbReference type="ARBA" id="ARBA00001663"/>
    </source>
</evidence>
<evidence type="ECO:0000256" key="11">
    <source>
        <dbReference type="ARBA" id="ARBA00022884"/>
    </source>
</evidence>
<evidence type="ECO:0000313" key="15">
    <source>
        <dbReference type="EMBL" id="KAH9361670.1"/>
    </source>
</evidence>
<dbReference type="OrthoDB" id="1164111at2759"/>
<dbReference type="GO" id="GO:0004535">
    <property type="term" value="F:poly(A)-specific ribonuclease activity"/>
    <property type="evidence" value="ECO:0007669"/>
    <property type="project" value="UniProtKB-EC"/>
</dbReference>
<keyword evidence="7" id="KW-0540">Nuclease</keyword>
<dbReference type="GO" id="GO:0030014">
    <property type="term" value="C:CCR4-NOT complex"/>
    <property type="evidence" value="ECO:0007669"/>
    <property type="project" value="InterPro"/>
</dbReference>
<evidence type="ECO:0000256" key="13">
    <source>
        <dbReference type="ARBA" id="ARBA00023163"/>
    </source>
</evidence>
<evidence type="ECO:0000313" key="16">
    <source>
        <dbReference type="Proteomes" id="UP000821853"/>
    </source>
</evidence>
<dbReference type="Pfam" id="PF04857">
    <property type="entry name" value="CAF1"/>
    <property type="match status" value="1"/>
</dbReference>
<keyword evidence="9" id="KW-0378">Hydrolase</keyword>
<dbReference type="GO" id="GO:0046872">
    <property type="term" value="F:metal ion binding"/>
    <property type="evidence" value="ECO:0007669"/>
    <property type="project" value="UniProtKB-KW"/>
</dbReference>
<dbReference type="Gene3D" id="3.30.420.10">
    <property type="entry name" value="Ribonuclease H-like superfamily/Ribonuclease H"/>
    <property type="match status" value="2"/>
</dbReference>
<comment type="caution">
    <text evidence="15">The sequence shown here is derived from an EMBL/GenBank/DDBJ whole genome shotgun (WGS) entry which is preliminary data.</text>
</comment>
<dbReference type="EC" id="3.1.13.4" evidence="5"/>
<evidence type="ECO:0000256" key="5">
    <source>
        <dbReference type="ARBA" id="ARBA00012161"/>
    </source>
</evidence>
<sequence>MISFPLTHFAQSTKHLSGLQTVGESRNVAFAFSVVSNYDSAKSPGVRAVHLNNHKLCTHWKESTRLVCPLLLVSLLDRLRSHECELARTAMASSNVAGTNAVTSVDVGSSVLAVPIETPCILNVWAFNLDEELKNISRIVKRYEFVAMDTEFPGRQTKQGIDTYEFAQLLTLCGVVLSKDVKLICFHGAYDVAYLLRLLTNGPLTQDISEFIEVMRLYFPVVYDVKHLAQTCTYLKGGLKTMADKLELEKIGRRHQAGSDSLLTGEVFFKIREIFFEGEITNAKLCGPLVGLDIP</sequence>
<dbReference type="EMBL" id="JABSTR010000001">
    <property type="protein sequence ID" value="KAH9361670.1"/>
    <property type="molecule type" value="Genomic_DNA"/>
</dbReference>
<evidence type="ECO:0000256" key="2">
    <source>
        <dbReference type="ARBA" id="ARBA00004123"/>
    </source>
</evidence>
<accession>A0A9J6F7B6</accession>